<evidence type="ECO:0000313" key="3">
    <source>
        <dbReference type="Proteomes" id="UP000766486"/>
    </source>
</evidence>
<gene>
    <name evidence="2" type="ORF">CLO192961_LOCUS492514</name>
</gene>
<feature type="signal peptide" evidence="1">
    <location>
        <begin position="1"/>
        <end position="18"/>
    </location>
</feature>
<keyword evidence="3" id="KW-1185">Reference proteome</keyword>
<organism evidence="2 3">
    <name type="scientific">Bionectria ochroleuca</name>
    <name type="common">Gliocladium roseum</name>
    <dbReference type="NCBI Taxonomy" id="29856"/>
    <lineage>
        <taxon>Eukaryota</taxon>
        <taxon>Fungi</taxon>
        <taxon>Dikarya</taxon>
        <taxon>Ascomycota</taxon>
        <taxon>Pezizomycotina</taxon>
        <taxon>Sordariomycetes</taxon>
        <taxon>Hypocreomycetidae</taxon>
        <taxon>Hypocreales</taxon>
        <taxon>Bionectriaceae</taxon>
        <taxon>Clonostachys</taxon>
    </lineage>
</organism>
<proteinExistence type="predicted"/>
<comment type="caution">
    <text evidence="2">The sequence shown here is derived from an EMBL/GenBank/DDBJ whole genome shotgun (WGS) entry which is preliminary data.</text>
</comment>
<name>A0ABY6V4P2_BIOOC</name>
<reference evidence="2 3" key="1">
    <citation type="submission" date="2019-06" db="EMBL/GenBank/DDBJ databases">
        <authorList>
            <person name="Broberg M."/>
        </authorList>
    </citation>
    <scope>NUCLEOTIDE SEQUENCE [LARGE SCALE GENOMIC DNA]</scope>
</reference>
<accession>A0ABY6V4P2</accession>
<evidence type="ECO:0000256" key="1">
    <source>
        <dbReference type="SAM" id="SignalP"/>
    </source>
</evidence>
<dbReference type="SUPFAM" id="SSF51182">
    <property type="entry name" value="RmlC-like cupins"/>
    <property type="match status" value="1"/>
</dbReference>
<protein>
    <recommendedName>
        <fullName evidence="4">Cupin 2 conserved barrel domain-containing protein</fullName>
    </recommendedName>
</protein>
<dbReference type="Gene3D" id="2.60.120.10">
    <property type="entry name" value="Jelly Rolls"/>
    <property type="match status" value="2"/>
</dbReference>
<dbReference type="InterPro" id="IPR011051">
    <property type="entry name" value="RmlC_Cupin_sf"/>
</dbReference>
<dbReference type="InterPro" id="IPR014710">
    <property type="entry name" value="RmlC-like_jellyroll"/>
</dbReference>
<feature type="chain" id="PRO_5046250891" description="Cupin 2 conserved barrel domain-containing protein" evidence="1">
    <location>
        <begin position="19"/>
        <end position="309"/>
    </location>
</feature>
<dbReference type="Proteomes" id="UP000766486">
    <property type="component" value="Unassembled WGS sequence"/>
</dbReference>
<evidence type="ECO:0000313" key="2">
    <source>
        <dbReference type="EMBL" id="VUC38020.1"/>
    </source>
</evidence>
<keyword evidence="1" id="KW-0732">Signal</keyword>
<sequence>MHLILLLVLAPLASITTAAWDLNQRIIGYKDVIGFDYFTSSSQANKLAIKHHHSQLIEGFYFLKGAYNHWTGNDTGRLCTQDDFTLLPKPFSHTYQTEADDSQAHGVPRTTPPYDIKPENLSDDKAAQFVKDGQAKYGIQWEFDNNRALGFINGTTPDGSQNWHVSGASQFLPGTNEAYYIARNQGPKHLYKKLNYVIQPLAPGAETQKAGTIATITMPKQEKPGEGMEFSVNQVFQVIQGQLSISIDGTDYNLIDKDSVVIPADTPFRIWSGIQFTKFLATSGSENGLSSFLINDSNEWHSAIWPATY</sequence>
<dbReference type="EMBL" id="CABFNS010001089">
    <property type="protein sequence ID" value="VUC38020.1"/>
    <property type="molecule type" value="Genomic_DNA"/>
</dbReference>
<evidence type="ECO:0008006" key="4">
    <source>
        <dbReference type="Google" id="ProtNLM"/>
    </source>
</evidence>